<dbReference type="SUPFAM" id="SSF52317">
    <property type="entry name" value="Class I glutamine amidotransferase-like"/>
    <property type="match status" value="1"/>
</dbReference>
<keyword evidence="2" id="KW-1185">Reference proteome</keyword>
<evidence type="ECO:0000313" key="2">
    <source>
        <dbReference type="Proteomes" id="UP000282311"/>
    </source>
</evidence>
<dbReference type="CDD" id="cd03143">
    <property type="entry name" value="A4_beta-galactosidase_middle_domain"/>
    <property type="match status" value="1"/>
</dbReference>
<dbReference type="InterPro" id="IPR029062">
    <property type="entry name" value="Class_I_gatase-like"/>
</dbReference>
<evidence type="ECO:0000313" key="1">
    <source>
        <dbReference type="EMBL" id="RKN80520.1"/>
    </source>
</evidence>
<dbReference type="SUPFAM" id="SSF51445">
    <property type="entry name" value="(Trans)glycosidases"/>
    <property type="match status" value="1"/>
</dbReference>
<dbReference type="EMBL" id="RBAH01000015">
    <property type="protein sequence ID" value="RKN80520.1"/>
    <property type="molecule type" value="Genomic_DNA"/>
</dbReference>
<dbReference type="Gene3D" id="3.20.20.80">
    <property type="entry name" value="Glycosidases"/>
    <property type="match status" value="1"/>
</dbReference>
<accession>A0A3B0C527</accession>
<name>A0A3B0C527_9BACL</name>
<organism evidence="1 2">
    <name type="scientific">Paenibacillus ginsengarvi</name>
    <dbReference type="NCBI Taxonomy" id="400777"/>
    <lineage>
        <taxon>Bacteria</taxon>
        <taxon>Bacillati</taxon>
        <taxon>Bacillota</taxon>
        <taxon>Bacilli</taxon>
        <taxon>Bacillales</taxon>
        <taxon>Paenibacillaceae</taxon>
        <taxon>Paenibacillus</taxon>
    </lineage>
</organism>
<evidence type="ECO:0008006" key="3">
    <source>
        <dbReference type="Google" id="ProtNLM"/>
    </source>
</evidence>
<gene>
    <name evidence="1" type="ORF">D7M11_20485</name>
</gene>
<dbReference type="InterPro" id="IPR028212">
    <property type="entry name" value="GHL6"/>
</dbReference>
<sequence>MHSIYYIIYNVKPYSFHQNRGRPMRKLKRAVHLDFHTMPNVTDFAAGFDAREFARTLKQAKVDFVNVFAKCNLGFAYYPTEIGVPYPYMKGDMLGEIIEECHKEGIGVAAYFNIGLDHEMARKHRDWSVVNKEGQVIWGDRTGNFFRLMCLNSGYRDYTLGMIREVVERYPVDGIFLDCLVMNPCYGNECQELLHASGGDPLNDKEVEAFTRQTVIDFCWDVKAITGDDLLLLPNGLGHVHCEGLGTHIEIECLPGAWGYDYFAAQAAFARTLGKQVLYMTGRFHANWGDFGGLKSKASLEYDVWDALMNGIGTSVGDHMHPRDGLDATVYRQIADVYEDVERLEPWTDGAVAAADIAVVLPEGSDLGSNNPRFQKGQQLLYAAARMLGELKYTFDIVWETGDFSAYKLIVLPDEITITSVLKAKLEEHLAEGKGIVSTGFSGLNEERTGFAIDAWNMEFGGADSRNVSYYKMLEPSAGFEPDFKYAAYRQGIRLNKGADCTVIAEDCEPYSNKMWDGFHGYFYTPPADVSGHAAVARSGQVIQIAHRLFFSYWHQAYPADKQLLQYCIRQLMPEPLVRTEGLPSTARIGVTRKGGMELIHIKTTYPELRGKYNVIEEHNVVHGGIVHIRGGDVKRVYTAPDQTPLAFDEVGGYTRIPLPPIPGYLLVVVER</sequence>
<dbReference type="Proteomes" id="UP000282311">
    <property type="component" value="Unassembled WGS sequence"/>
</dbReference>
<dbReference type="Gene3D" id="3.40.50.880">
    <property type="match status" value="1"/>
</dbReference>
<dbReference type="Pfam" id="PF14871">
    <property type="entry name" value="GHL6"/>
    <property type="match status" value="1"/>
</dbReference>
<protein>
    <recommendedName>
        <fullName evidence="3">Beta-galactosidase trimerisation domain-containing protein</fullName>
    </recommendedName>
</protein>
<dbReference type="InterPro" id="IPR017853">
    <property type="entry name" value="GH"/>
</dbReference>
<proteinExistence type="predicted"/>
<dbReference type="AlphaFoldDB" id="A0A3B0C527"/>
<comment type="caution">
    <text evidence="1">The sequence shown here is derived from an EMBL/GenBank/DDBJ whole genome shotgun (WGS) entry which is preliminary data.</text>
</comment>
<reference evidence="1 2" key="1">
    <citation type="journal article" date="2007" name="Int. J. Syst. Evol. Microbiol.">
        <title>Paenibacillus ginsengarvi sp. nov., isolated from soil from ginseng cultivation.</title>
        <authorList>
            <person name="Yoon M.H."/>
            <person name="Ten L.N."/>
            <person name="Im W.T."/>
        </authorList>
    </citation>
    <scope>NUCLEOTIDE SEQUENCE [LARGE SCALE GENOMIC DNA]</scope>
    <source>
        <strain evidence="1 2">KCTC 13059</strain>
    </source>
</reference>